<evidence type="ECO:0000313" key="9">
    <source>
        <dbReference type="Proteomes" id="UP000177622"/>
    </source>
</evidence>
<dbReference type="AlphaFoldDB" id="A0A1F5LY29"/>
<evidence type="ECO:0000256" key="6">
    <source>
        <dbReference type="SAM" id="MobiDB-lite"/>
    </source>
</evidence>
<dbReference type="SUPFAM" id="SSF54373">
    <property type="entry name" value="FAD-linked reductases, C-terminal domain"/>
    <property type="match status" value="1"/>
</dbReference>
<dbReference type="OrthoDB" id="2219495at2759"/>
<keyword evidence="9" id="KW-1185">Reference proteome</keyword>
<keyword evidence="4" id="KW-0274">FAD</keyword>
<comment type="caution">
    <text evidence="8">The sequence shown here is derived from an EMBL/GenBank/DDBJ whole genome shotgun (WGS) entry which is preliminary data.</text>
</comment>
<protein>
    <recommendedName>
        <fullName evidence="7">FAD dependent oxidoreductase domain-containing protein</fullName>
    </recommendedName>
</protein>
<dbReference type="SUPFAM" id="SSF51905">
    <property type="entry name" value="FAD/NAD(P)-binding domain"/>
    <property type="match status" value="1"/>
</dbReference>
<dbReference type="Gene3D" id="3.50.50.60">
    <property type="entry name" value="FAD/NAD(P)-binding domain"/>
    <property type="match status" value="1"/>
</dbReference>
<dbReference type="EMBL" id="LXJU01000001">
    <property type="protein sequence ID" value="OGE58077.1"/>
    <property type="molecule type" value="Genomic_DNA"/>
</dbReference>
<evidence type="ECO:0000256" key="5">
    <source>
        <dbReference type="ARBA" id="ARBA00023002"/>
    </source>
</evidence>
<proteinExistence type="inferred from homology"/>
<comment type="cofactor">
    <cofactor evidence="1">
        <name>FAD</name>
        <dbReference type="ChEBI" id="CHEBI:57692"/>
    </cofactor>
</comment>
<evidence type="ECO:0000256" key="2">
    <source>
        <dbReference type="ARBA" id="ARBA00010989"/>
    </source>
</evidence>
<feature type="domain" description="FAD dependent oxidoreductase" evidence="7">
    <location>
        <begin position="13"/>
        <end position="439"/>
    </location>
</feature>
<name>A0A1F5LY29_PENAI</name>
<dbReference type="GeneID" id="34571135"/>
<dbReference type="InterPro" id="IPR045170">
    <property type="entry name" value="MTOX"/>
</dbReference>
<dbReference type="InterPro" id="IPR036188">
    <property type="entry name" value="FAD/NAD-bd_sf"/>
</dbReference>
<dbReference type="Proteomes" id="UP000177622">
    <property type="component" value="Unassembled WGS sequence"/>
</dbReference>
<dbReference type="PANTHER" id="PTHR10961">
    <property type="entry name" value="PEROXISOMAL SARCOSINE OXIDASE"/>
    <property type="match status" value="1"/>
</dbReference>
<dbReference type="STRING" id="1835702.A0A1F5LY29"/>
<dbReference type="GO" id="GO:0050660">
    <property type="term" value="F:flavin adenine dinucleotide binding"/>
    <property type="evidence" value="ECO:0007669"/>
    <property type="project" value="InterPro"/>
</dbReference>
<dbReference type="RefSeq" id="XP_022493500.1">
    <property type="nucleotide sequence ID" value="XM_022626401.1"/>
</dbReference>
<gene>
    <name evidence="8" type="ORF">PENARI_c001G03592</name>
</gene>
<dbReference type="PANTHER" id="PTHR10961:SF15">
    <property type="entry name" value="FAD DEPENDENT OXIDOREDUCTASE DOMAIN-CONTAINING PROTEIN"/>
    <property type="match status" value="1"/>
</dbReference>
<dbReference type="Pfam" id="PF01266">
    <property type="entry name" value="DAO"/>
    <property type="match status" value="1"/>
</dbReference>
<evidence type="ECO:0000256" key="3">
    <source>
        <dbReference type="ARBA" id="ARBA00022630"/>
    </source>
</evidence>
<dbReference type="InterPro" id="IPR006076">
    <property type="entry name" value="FAD-dep_OxRdtase"/>
</dbReference>
<dbReference type="Gene3D" id="3.30.9.10">
    <property type="entry name" value="D-Amino Acid Oxidase, subunit A, domain 2"/>
    <property type="match status" value="1"/>
</dbReference>
<evidence type="ECO:0000256" key="4">
    <source>
        <dbReference type="ARBA" id="ARBA00022827"/>
    </source>
</evidence>
<evidence type="ECO:0000256" key="1">
    <source>
        <dbReference type="ARBA" id="ARBA00001974"/>
    </source>
</evidence>
<feature type="region of interest" description="Disordered" evidence="6">
    <location>
        <begin position="328"/>
        <end position="350"/>
    </location>
</feature>
<evidence type="ECO:0000259" key="7">
    <source>
        <dbReference type="Pfam" id="PF01266"/>
    </source>
</evidence>
<evidence type="ECO:0000313" key="8">
    <source>
        <dbReference type="EMBL" id="OGE58077.1"/>
    </source>
</evidence>
<keyword evidence="5" id="KW-0560">Oxidoreductase</keyword>
<organism evidence="8 9">
    <name type="scientific">Penicillium arizonense</name>
    <dbReference type="NCBI Taxonomy" id="1835702"/>
    <lineage>
        <taxon>Eukaryota</taxon>
        <taxon>Fungi</taxon>
        <taxon>Dikarya</taxon>
        <taxon>Ascomycota</taxon>
        <taxon>Pezizomycotina</taxon>
        <taxon>Eurotiomycetes</taxon>
        <taxon>Eurotiomycetidae</taxon>
        <taxon>Eurotiales</taxon>
        <taxon>Aspergillaceae</taxon>
        <taxon>Penicillium</taxon>
    </lineage>
</organism>
<dbReference type="GO" id="GO:0008115">
    <property type="term" value="F:sarcosine oxidase activity"/>
    <property type="evidence" value="ECO:0007669"/>
    <property type="project" value="TreeGrafter"/>
</dbReference>
<keyword evidence="3" id="KW-0285">Flavoprotein</keyword>
<reference evidence="8 9" key="1">
    <citation type="journal article" date="2016" name="Sci. Rep.">
        <title>Penicillium arizonense, a new, genome sequenced fungal species, reveals a high chemical diversity in secreted metabolites.</title>
        <authorList>
            <person name="Grijseels S."/>
            <person name="Nielsen J.C."/>
            <person name="Randelovic M."/>
            <person name="Nielsen J."/>
            <person name="Nielsen K.F."/>
            <person name="Workman M."/>
            <person name="Frisvad J.C."/>
        </authorList>
    </citation>
    <scope>NUCLEOTIDE SEQUENCE [LARGE SCALE GENOMIC DNA]</scope>
    <source>
        <strain evidence="8 9">CBS 141311</strain>
    </source>
</reference>
<accession>A0A1F5LY29</accession>
<sequence>MAKSIPPKKQDPIVIVGAGVFGLSTAIHLCRRGYSDVTVLDKQPYDESLYSYLKGADAASADINKIVRSAYGSQTEYQDLSSEAIPEWHAWNAELKAGTLVPPGMSTKDAVFVPNGSISLSTSVDLPPWELASIEGMENSGHKFTQLATTITSHRDIAARRGLQSFMDPFQRERRGKHNTGVLDSTGGMAVADKACRFALHKARGLGAKFIFGEHAGCMKELCYQDLKVIGVKTRDEKIHLAAMTILACGGWTPVLLPELDGLCEATAGSVMLFKIPEGSPLWDRLGADKFPTWMWNMRNGAEGGLYGFPRDENGWFKVGYRGTKYTNPLRQSDGKERSTPVTRWSTAEKDGSVSAGSNFTSFPQQAHEVLSGFLNEYLPELSEEGIDISLTRVCWYTDTFDNHYVVDRVPNKEGLMVATGGSGHAFKFLPNIGNWVVDIMEQTAMDRPAVKAWRWRSVGPEQPVNTLMEGCSGPRALQNIGLLQEVSLQSKRNAKL</sequence>
<comment type="similarity">
    <text evidence="2">Belongs to the MSOX/MTOX family.</text>
</comment>